<feature type="region of interest" description="Disordered" evidence="1">
    <location>
        <begin position="1"/>
        <end position="28"/>
    </location>
</feature>
<accession>A0AAU8DJH3</accession>
<gene>
    <name evidence="3" type="ORF">ABLG96_12610</name>
</gene>
<feature type="transmembrane region" description="Helical" evidence="2">
    <location>
        <begin position="47"/>
        <end position="67"/>
    </location>
</feature>
<dbReference type="EMBL" id="CP159218">
    <property type="protein sequence ID" value="XCG62118.1"/>
    <property type="molecule type" value="Genomic_DNA"/>
</dbReference>
<feature type="transmembrane region" description="Helical" evidence="2">
    <location>
        <begin position="334"/>
        <end position="355"/>
    </location>
</feature>
<dbReference type="RefSeq" id="WP_353647733.1">
    <property type="nucleotide sequence ID" value="NZ_CP159218.1"/>
</dbReference>
<evidence type="ECO:0000256" key="2">
    <source>
        <dbReference type="SAM" id="Phobius"/>
    </source>
</evidence>
<keyword evidence="2" id="KW-0472">Membrane</keyword>
<protein>
    <submittedName>
        <fullName evidence="3">DUF3533 domain-containing protein</fullName>
    </submittedName>
</protein>
<evidence type="ECO:0000256" key="1">
    <source>
        <dbReference type="SAM" id="MobiDB-lite"/>
    </source>
</evidence>
<feature type="transmembrane region" description="Helical" evidence="2">
    <location>
        <begin position="250"/>
        <end position="270"/>
    </location>
</feature>
<name>A0AAU8DJH3_9ACTN</name>
<keyword evidence="2" id="KW-1133">Transmembrane helix</keyword>
<feature type="transmembrane region" description="Helical" evidence="2">
    <location>
        <begin position="185"/>
        <end position="205"/>
    </location>
</feature>
<feature type="transmembrane region" description="Helical" evidence="2">
    <location>
        <begin position="277"/>
        <end position="299"/>
    </location>
</feature>
<proteinExistence type="predicted"/>
<feature type="transmembrane region" description="Helical" evidence="2">
    <location>
        <begin position="217"/>
        <end position="238"/>
    </location>
</feature>
<dbReference type="AlphaFoldDB" id="A0AAU8DJH3"/>
<sequence>MTQTTHGRHEAPEAEAPDAPDGAETTEAAARQGFWAELAGAVSVRTVGLILGVLLLQLGFVLSYVGAFHQPTPHRIEIAVVAPATVSASTVDGLNGIEGEPFAATAAADEASARQQLLDGTTSAVYLVNASGTQDTLLVASAGGASKATAIEAEFRGVEAARDRTASVQDVLPTQSGDNRGLTGFYLVLGWTVGGYLAAALLGIAMGARPATPRRSVFRLLAIVPYAVLSGLGGALVVGPVLGALTGHTVALWLLGSLVVFAAAAVTMAFQALLGVLGIGLTVLVFVILGNPSAGGAYAPELLPSFWRTIGGAIPNGAGTAAVRSLVYFGGQGVGLRLVVIGIWAAAGVALALIASRVMHRRTDPLQA</sequence>
<evidence type="ECO:0000313" key="3">
    <source>
        <dbReference type="EMBL" id="XCG62118.1"/>
    </source>
</evidence>
<organism evidence="3">
    <name type="scientific">Nakamurella sp. A5-74</name>
    <dbReference type="NCBI Taxonomy" id="3158264"/>
    <lineage>
        <taxon>Bacteria</taxon>
        <taxon>Bacillati</taxon>
        <taxon>Actinomycetota</taxon>
        <taxon>Actinomycetes</taxon>
        <taxon>Nakamurellales</taxon>
        <taxon>Nakamurellaceae</taxon>
        <taxon>Nakamurella</taxon>
    </lineage>
</organism>
<reference evidence="3" key="1">
    <citation type="submission" date="2024-05" db="EMBL/GenBank/DDBJ databases">
        <authorList>
            <person name="Cai S.Y."/>
            <person name="Jin L.M."/>
            <person name="Li H.R."/>
        </authorList>
    </citation>
    <scope>NUCLEOTIDE SEQUENCE</scope>
    <source>
        <strain evidence="3">A5-74</strain>
    </source>
</reference>
<keyword evidence="2" id="KW-0812">Transmembrane</keyword>